<dbReference type="AlphaFoldDB" id="A0A9N9B3E7"/>
<proteinExistence type="predicted"/>
<protein>
    <submittedName>
        <fullName evidence="2">3211_t:CDS:1</fullName>
    </submittedName>
</protein>
<evidence type="ECO:0000313" key="3">
    <source>
        <dbReference type="Proteomes" id="UP000789405"/>
    </source>
</evidence>
<feature type="non-terminal residue" evidence="2">
    <location>
        <position position="348"/>
    </location>
</feature>
<organism evidence="2 3">
    <name type="scientific">Dentiscutata erythropus</name>
    <dbReference type="NCBI Taxonomy" id="1348616"/>
    <lineage>
        <taxon>Eukaryota</taxon>
        <taxon>Fungi</taxon>
        <taxon>Fungi incertae sedis</taxon>
        <taxon>Mucoromycota</taxon>
        <taxon>Glomeromycotina</taxon>
        <taxon>Glomeromycetes</taxon>
        <taxon>Diversisporales</taxon>
        <taxon>Gigasporaceae</taxon>
        <taxon>Dentiscutata</taxon>
    </lineage>
</organism>
<reference evidence="2" key="1">
    <citation type="submission" date="2021-06" db="EMBL/GenBank/DDBJ databases">
        <authorList>
            <person name="Kallberg Y."/>
            <person name="Tangrot J."/>
            <person name="Rosling A."/>
        </authorList>
    </citation>
    <scope>NUCLEOTIDE SEQUENCE</scope>
    <source>
        <strain evidence="2">MA453B</strain>
    </source>
</reference>
<gene>
    <name evidence="2" type="ORF">DERYTH_LOCUS5225</name>
</gene>
<name>A0A9N9B3E7_9GLOM</name>
<evidence type="ECO:0000256" key="1">
    <source>
        <dbReference type="SAM" id="MobiDB-lite"/>
    </source>
</evidence>
<evidence type="ECO:0000313" key="2">
    <source>
        <dbReference type="EMBL" id="CAG8550082.1"/>
    </source>
</evidence>
<dbReference type="EMBL" id="CAJVPY010002142">
    <property type="protein sequence ID" value="CAG8550082.1"/>
    <property type="molecule type" value="Genomic_DNA"/>
</dbReference>
<feature type="region of interest" description="Disordered" evidence="1">
    <location>
        <begin position="314"/>
        <end position="348"/>
    </location>
</feature>
<keyword evidence="3" id="KW-1185">Reference proteome</keyword>
<feature type="region of interest" description="Disordered" evidence="1">
    <location>
        <begin position="57"/>
        <end position="79"/>
    </location>
</feature>
<feature type="compositionally biased region" description="Low complexity" evidence="1">
    <location>
        <begin position="335"/>
        <end position="348"/>
    </location>
</feature>
<accession>A0A9N9B3E7</accession>
<dbReference type="OrthoDB" id="2440661at2759"/>
<feature type="non-terminal residue" evidence="2">
    <location>
        <position position="1"/>
    </location>
</feature>
<dbReference type="Proteomes" id="UP000789405">
    <property type="component" value="Unassembled WGS sequence"/>
</dbReference>
<feature type="compositionally biased region" description="Basic and acidic residues" evidence="1">
    <location>
        <begin position="314"/>
        <end position="324"/>
    </location>
</feature>
<comment type="caution">
    <text evidence="2">The sequence shown here is derived from an EMBL/GenBank/DDBJ whole genome shotgun (WGS) entry which is preliminary data.</text>
</comment>
<sequence>ARAARQAKKLKYSNKFESSIATNNIDIEVESESILNQNFNTLNAVIYIPYDLSETESNKSESNESEYNKSGSNKSKSESENLFQELQYSTKLEFKLRQELHSKVDSISQYQLSRAIYMLNNMIYTKGKYQGELISEYYIKNVQENITELFEEELEEANSYLNIEEYQELYISLESGLKRGSNGSLFASAFLRVYTSTELQESQSNIELNYIEILNNNKKDGLSNTWGLLEAFEDLEFKKEFIKYANSPDIMLYNFPLIYNFLERMFNRYDLKVNPNMSMNLQESRLVFAASTQKIQPVTTSKIKEIREKLKDKKISNYRDKNTNQDENTGTEAAKSLLNSLLNKTNSS</sequence>